<dbReference type="FunFam" id="3.30.160.60:FF:000227">
    <property type="entry name" value="fez family zinc finger protein 1"/>
    <property type="match status" value="1"/>
</dbReference>
<dbReference type="GO" id="GO:0030154">
    <property type="term" value="P:cell differentiation"/>
    <property type="evidence" value="ECO:0007669"/>
    <property type="project" value="UniProtKB-KW"/>
</dbReference>
<keyword evidence="5" id="KW-0479">Metal-binding</keyword>
<dbReference type="FunFam" id="3.30.160.60:FF:000194">
    <property type="entry name" value="Fez family zinc finger protein 2"/>
    <property type="match status" value="1"/>
</dbReference>
<comment type="caution">
    <text evidence="18">The sequence shown here is derived from an EMBL/GenBank/DDBJ whole genome shotgun (WGS) entry which is preliminary data.</text>
</comment>
<keyword evidence="6" id="KW-0677">Repeat</keyword>
<feature type="compositionally biased region" description="Basic and acidic residues" evidence="16">
    <location>
        <begin position="333"/>
        <end position="343"/>
    </location>
</feature>
<evidence type="ECO:0000256" key="14">
    <source>
        <dbReference type="ARBA" id="ARBA00023242"/>
    </source>
</evidence>
<feature type="region of interest" description="Disordered" evidence="16">
    <location>
        <begin position="332"/>
        <end position="370"/>
    </location>
</feature>
<keyword evidence="9" id="KW-0862">Zinc</keyword>
<dbReference type="Pfam" id="PF13912">
    <property type="entry name" value="zf-C2H2_6"/>
    <property type="match status" value="1"/>
</dbReference>
<feature type="region of interest" description="Disordered" evidence="16">
    <location>
        <begin position="107"/>
        <end position="164"/>
    </location>
</feature>
<sequence>MPLLFPSSPPLVHRGILSSFQGKYPSFDTSATVVPLVANASPPALIHPNGKLAGPAISADLLDYFFYPSAHFGSTNEKVVSPLTSEPRSHPILASAFHQLLPTPPPDVSNDVSLSRALPSRRPNVSLPSSVLSSRDRPKSSSANLFTKSGCASGSPRAKTSRKGDSKQKAFVCPECGKVFNAHYNLTRHMPVHTGARPFVCKVCGKGFRQASTLCRHKIIHTNDKPHKCHECGKAFNRSSTLNTHLRIHANFKPYICEYCGKGFHQKGNYKNHKLTHSGEKAYKCQICHKAFHQVYNLTFHMHTHRDKKPFTCQVCGKGFCRNFDLKKHMRKLHDTQKSERGRSSQNVDMSSDRNLIKAQGVDGISQAPS</sequence>
<evidence type="ECO:0000256" key="11">
    <source>
        <dbReference type="ARBA" id="ARBA00023015"/>
    </source>
</evidence>
<evidence type="ECO:0000256" key="3">
    <source>
        <dbReference type="ARBA" id="ARBA00022473"/>
    </source>
</evidence>
<dbReference type="InterPro" id="IPR036236">
    <property type="entry name" value="Znf_C2H2_sf"/>
</dbReference>
<keyword evidence="13" id="KW-0804">Transcription</keyword>
<dbReference type="Pfam" id="PF00096">
    <property type="entry name" value="zf-C2H2"/>
    <property type="match status" value="5"/>
</dbReference>
<keyword evidence="19" id="KW-1185">Reference proteome</keyword>
<keyword evidence="14" id="KW-0539">Nucleus</keyword>
<keyword evidence="10" id="KW-0524">Neurogenesis</keyword>
<evidence type="ECO:0000259" key="17">
    <source>
        <dbReference type="PROSITE" id="PS50157"/>
    </source>
</evidence>
<dbReference type="GO" id="GO:0000981">
    <property type="term" value="F:DNA-binding transcription factor activity, RNA polymerase II-specific"/>
    <property type="evidence" value="ECO:0007669"/>
    <property type="project" value="TreeGrafter"/>
</dbReference>
<dbReference type="AlphaFoldDB" id="A0A9Q1CKP8"/>
<evidence type="ECO:0000256" key="2">
    <source>
        <dbReference type="ARBA" id="ARBA00006991"/>
    </source>
</evidence>
<feature type="domain" description="C2H2-type" evidence="17">
    <location>
        <begin position="283"/>
        <end position="310"/>
    </location>
</feature>
<dbReference type="GO" id="GO:0005634">
    <property type="term" value="C:nucleus"/>
    <property type="evidence" value="ECO:0007669"/>
    <property type="project" value="UniProtKB-SubCell"/>
</dbReference>
<dbReference type="GO" id="GO:0007399">
    <property type="term" value="P:nervous system development"/>
    <property type="evidence" value="ECO:0007669"/>
    <property type="project" value="UniProtKB-KW"/>
</dbReference>
<dbReference type="EMBL" id="JAIZAY010000002">
    <property type="protein sequence ID" value="KAJ8047081.1"/>
    <property type="molecule type" value="Genomic_DNA"/>
</dbReference>
<dbReference type="SUPFAM" id="SSF57667">
    <property type="entry name" value="beta-beta-alpha zinc fingers"/>
    <property type="match status" value="3"/>
</dbReference>
<feature type="compositionally biased region" description="Low complexity" evidence="16">
    <location>
        <begin position="122"/>
        <end position="133"/>
    </location>
</feature>
<dbReference type="SMART" id="SM00355">
    <property type="entry name" value="ZnF_C2H2"/>
    <property type="match status" value="6"/>
</dbReference>
<evidence type="ECO:0000256" key="12">
    <source>
        <dbReference type="ARBA" id="ARBA00023125"/>
    </source>
</evidence>
<reference evidence="18" key="1">
    <citation type="submission" date="2021-10" db="EMBL/GenBank/DDBJ databases">
        <title>Tropical sea cucumber genome reveals ecological adaptation and Cuvierian tubules defense mechanism.</title>
        <authorList>
            <person name="Chen T."/>
        </authorList>
    </citation>
    <scope>NUCLEOTIDE SEQUENCE</scope>
    <source>
        <strain evidence="18">Nanhai2018</strain>
        <tissue evidence="18">Muscle</tissue>
    </source>
</reference>
<feature type="domain" description="C2H2-type" evidence="17">
    <location>
        <begin position="255"/>
        <end position="282"/>
    </location>
</feature>
<dbReference type="GO" id="GO:0000978">
    <property type="term" value="F:RNA polymerase II cis-regulatory region sequence-specific DNA binding"/>
    <property type="evidence" value="ECO:0007669"/>
    <property type="project" value="TreeGrafter"/>
</dbReference>
<dbReference type="InterPro" id="IPR013087">
    <property type="entry name" value="Znf_C2H2_type"/>
</dbReference>
<name>A0A9Q1CKP8_HOLLE</name>
<keyword evidence="8" id="KW-0221">Differentiation</keyword>
<dbReference type="PROSITE" id="PS50157">
    <property type="entry name" value="ZINC_FINGER_C2H2_2"/>
    <property type="match status" value="6"/>
</dbReference>
<keyword evidence="3" id="KW-0217">Developmental protein</keyword>
<evidence type="ECO:0000256" key="9">
    <source>
        <dbReference type="ARBA" id="ARBA00022833"/>
    </source>
</evidence>
<keyword evidence="11" id="KW-0805">Transcription regulation</keyword>
<evidence type="ECO:0000256" key="5">
    <source>
        <dbReference type="ARBA" id="ARBA00022723"/>
    </source>
</evidence>
<evidence type="ECO:0000256" key="16">
    <source>
        <dbReference type="SAM" id="MobiDB-lite"/>
    </source>
</evidence>
<comment type="similarity">
    <text evidence="2">Belongs to the krueppel C2H2-type zinc-finger protein family.</text>
</comment>
<dbReference type="PROSITE" id="PS00028">
    <property type="entry name" value="ZINC_FINGER_C2H2_1"/>
    <property type="match status" value="6"/>
</dbReference>
<evidence type="ECO:0000256" key="4">
    <source>
        <dbReference type="ARBA" id="ARBA00022491"/>
    </source>
</evidence>
<dbReference type="PANTHER" id="PTHR23226:SF409">
    <property type="entry name" value="ZINC FINGER PROTEIN 275"/>
    <property type="match status" value="1"/>
</dbReference>
<dbReference type="PANTHER" id="PTHR23226">
    <property type="entry name" value="ZINC FINGER AND SCAN DOMAIN-CONTAINING"/>
    <property type="match status" value="1"/>
</dbReference>
<evidence type="ECO:0000256" key="15">
    <source>
        <dbReference type="PROSITE-ProRule" id="PRU00042"/>
    </source>
</evidence>
<dbReference type="FunFam" id="3.30.160.60:FF:000103">
    <property type="entry name" value="FEZ family zinc finger 1"/>
    <property type="match status" value="1"/>
</dbReference>
<keyword evidence="12" id="KW-0238">DNA-binding</keyword>
<feature type="domain" description="C2H2-type" evidence="17">
    <location>
        <begin position="311"/>
        <end position="339"/>
    </location>
</feature>
<comment type="subcellular location">
    <subcellularLocation>
        <location evidence="1">Nucleus</location>
    </subcellularLocation>
</comment>
<keyword evidence="7 15" id="KW-0863">Zinc-finger</keyword>
<gene>
    <name evidence="18" type="ORF">HOLleu_05978</name>
</gene>
<evidence type="ECO:0000256" key="13">
    <source>
        <dbReference type="ARBA" id="ARBA00023163"/>
    </source>
</evidence>
<dbReference type="FunFam" id="3.30.160.60:FF:000863">
    <property type="entry name" value="fez family zinc finger protein 2"/>
    <property type="match status" value="1"/>
</dbReference>
<evidence type="ECO:0000256" key="1">
    <source>
        <dbReference type="ARBA" id="ARBA00004123"/>
    </source>
</evidence>
<evidence type="ECO:0000256" key="10">
    <source>
        <dbReference type="ARBA" id="ARBA00022902"/>
    </source>
</evidence>
<keyword evidence="4" id="KW-0678">Repressor</keyword>
<dbReference type="GO" id="GO:0008270">
    <property type="term" value="F:zinc ion binding"/>
    <property type="evidence" value="ECO:0007669"/>
    <property type="project" value="UniProtKB-KW"/>
</dbReference>
<evidence type="ECO:0000313" key="18">
    <source>
        <dbReference type="EMBL" id="KAJ8047081.1"/>
    </source>
</evidence>
<dbReference type="FunFam" id="3.30.160.60:FF:000251">
    <property type="entry name" value="FEZ family zinc finger 2"/>
    <property type="match status" value="1"/>
</dbReference>
<dbReference type="Proteomes" id="UP001152320">
    <property type="component" value="Chromosome 2"/>
</dbReference>
<evidence type="ECO:0000256" key="6">
    <source>
        <dbReference type="ARBA" id="ARBA00022737"/>
    </source>
</evidence>
<feature type="domain" description="C2H2-type" evidence="17">
    <location>
        <begin position="171"/>
        <end position="198"/>
    </location>
</feature>
<dbReference type="OrthoDB" id="5062908at2759"/>
<evidence type="ECO:0000313" key="19">
    <source>
        <dbReference type="Proteomes" id="UP001152320"/>
    </source>
</evidence>
<organism evidence="18 19">
    <name type="scientific">Holothuria leucospilota</name>
    <name type="common">Black long sea cucumber</name>
    <name type="synonym">Mertensiothuria leucospilota</name>
    <dbReference type="NCBI Taxonomy" id="206669"/>
    <lineage>
        <taxon>Eukaryota</taxon>
        <taxon>Metazoa</taxon>
        <taxon>Echinodermata</taxon>
        <taxon>Eleutherozoa</taxon>
        <taxon>Echinozoa</taxon>
        <taxon>Holothuroidea</taxon>
        <taxon>Aspidochirotacea</taxon>
        <taxon>Aspidochirotida</taxon>
        <taxon>Holothuriidae</taxon>
        <taxon>Holothuria</taxon>
    </lineage>
</organism>
<protein>
    <submittedName>
        <fullName evidence="18">Fez family zinc finger protein erm</fullName>
    </submittedName>
</protein>
<accession>A0A9Q1CKP8</accession>
<feature type="compositionally biased region" description="Polar residues" evidence="16">
    <location>
        <begin position="140"/>
        <end position="152"/>
    </location>
</feature>
<feature type="domain" description="C2H2-type" evidence="17">
    <location>
        <begin position="227"/>
        <end position="254"/>
    </location>
</feature>
<evidence type="ECO:0000256" key="7">
    <source>
        <dbReference type="ARBA" id="ARBA00022771"/>
    </source>
</evidence>
<dbReference type="FunFam" id="3.30.160.60:FF:000164">
    <property type="entry name" value="Fez family zinc finger protein 2"/>
    <property type="match status" value="1"/>
</dbReference>
<feature type="domain" description="C2H2-type" evidence="17">
    <location>
        <begin position="199"/>
        <end position="226"/>
    </location>
</feature>
<dbReference type="Gene3D" id="3.30.160.60">
    <property type="entry name" value="Classic Zinc Finger"/>
    <property type="match status" value="6"/>
</dbReference>
<proteinExistence type="inferred from homology"/>
<evidence type="ECO:0000256" key="8">
    <source>
        <dbReference type="ARBA" id="ARBA00022782"/>
    </source>
</evidence>